<comment type="caution">
    <text evidence="2">The sequence shown here is derived from an EMBL/GenBank/DDBJ whole genome shotgun (WGS) entry which is preliminary data.</text>
</comment>
<dbReference type="PANTHER" id="PTHR31390">
    <property type="entry name" value="EXPRESSED PROTEIN"/>
    <property type="match status" value="1"/>
</dbReference>
<evidence type="ECO:0000313" key="2">
    <source>
        <dbReference type="EMBL" id="CAH8355638.1"/>
    </source>
</evidence>
<protein>
    <recommendedName>
        <fullName evidence="4">DUF3527 domain protein</fullName>
    </recommendedName>
</protein>
<feature type="region of interest" description="Disordered" evidence="1">
    <location>
        <begin position="329"/>
        <end position="382"/>
    </location>
</feature>
<dbReference type="Proteomes" id="UP001642260">
    <property type="component" value="Unassembled WGS sequence"/>
</dbReference>
<dbReference type="Pfam" id="PF12043">
    <property type="entry name" value="DUF3527"/>
    <property type="match status" value="1"/>
</dbReference>
<dbReference type="AlphaFoldDB" id="A0ABC8KAZ1"/>
<gene>
    <name evidence="2" type="ORF">ERUC_LOCUS21393</name>
</gene>
<evidence type="ECO:0000256" key="1">
    <source>
        <dbReference type="SAM" id="MobiDB-lite"/>
    </source>
</evidence>
<dbReference type="EMBL" id="CAKOAT010210266">
    <property type="protein sequence ID" value="CAH8355638.1"/>
    <property type="molecule type" value="Genomic_DNA"/>
</dbReference>
<sequence length="716" mass="79421">MQMGARTHLRGQNTSEIPLRSKRRSHTRKEERVNESFEHSTDDEVVKYMSKLPGYLQGEESNDVLNVGVLDWGRLEKWKKHGRATVRPSKRESKVVSSTTTFGTVVPNASSSHQYQCHRCKIDDQVHASSLLGKVKATSRGLQHSSHTLPCTLDPEFIASRDSLLFNQEIATCSFNNKSSRKGRGYTKSGLFPEMGNSGGSLAAKEYEKRARERGNQCANSNLDGEENHQVSNIVLLRSRKQSSGEPSHKSSLDDNVKVTEVSSLGVTSQVPLSFDLERDSEAMMLPLGGTTRHSKTASRIFDQEKKRNTSPSKRFSFSFGRLSRSFTFKEDSSSAPQPLPSSSTDDTINKSDSMRCDAASACPSQSGNHPEEKHCGSSRVSPLRRLLDHPLLKSKGSENVLPSKARSTSSNLKPTIIDVPLQDEKKKQDRSRTQALFQLTTRNGIPLFQFVVDDDNLNNSRRSILGATMKNSAASSFKDDTVQYCTFYSVNEVKKKRRGGSWLIHGHKEKQQQQRGFVYNVIGQMRLCNSDITEEQKSEKVSSIIREAVLLDETEQVKEVAAVVIKKKHAGENGETTVIIPGGVHSIPEKGAPTPLVSRWRSGGLCDCGGWDVGCKLFVYLSNKTTLLHELDHHQSFKLFAQEESDQDSRGPVLAMTELKSGIYRVEFDSFLSHLQAFFVCVTVVSCASEEEKVSKTTGKSSSPFAPPLSPVGRV</sequence>
<name>A0ABC8KAZ1_ERUVS</name>
<accession>A0ABC8KAZ1</accession>
<dbReference type="PANTHER" id="PTHR31390:SF12">
    <property type="entry name" value="PUTATIVE (DUF3527)-RELATED"/>
    <property type="match status" value="1"/>
</dbReference>
<keyword evidence="3" id="KW-1185">Reference proteome</keyword>
<proteinExistence type="predicted"/>
<organism evidence="2 3">
    <name type="scientific">Eruca vesicaria subsp. sativa</name>
    <name type="common">Garden rocket</name>
    <name type="synonym">Eruca sativa</name>
    <dbReference type="NCBI Taxonomy" id="29727"/>
    <lineage>
        <taxon>Eukaryota</taxon>
        <taxon>Viridiplantae</taxon>
        <taxon>Streptophyta</taxon>
        <taxon>Embryophyta</taxon>
        <taxon>Tracheophyta</taxon>
        <taxon>Spermatophyta</taxon>
        <taxon>Magnoliopsida</taxon>
        <taxon>eudicotyledons</taxon>
        <taxon>Gunneridae</taxon>
        <taxon>Pentapetalae</taxon>
        <taxon>rosids</taxon>
        <taxon>malvids</taxon>
        <taxon>Brassicales</taxon>
        <taxon>Brassicaceae</taxon>
        <taxon>Brassiceae</taxon>
        <taxon>Eruca</taxon>
    </lineage>
</organism>
<dbReference type="InterPro" id="IPR021916">
    <property type="entry name" value="DUF3527"/>
</dbReference>
<feature type="compositionally biased region" description="Basic and acidic residues" evidence="1">
    <location>
        <begin position="28"/>
        <end position="38"/>
    </location>
</feature>
<evidence type="ECO:0008006" key="4">
    <source>
        <dbReference type="Google" id="ProtNLM"/>
    </source>
</evidence>
<reference evidence="2 3" key="1">
    <citation type="submission" date="2022-03" db="EMBL/GenBank/DDBJ databases">
        <authorList>
            <person name="Macdonald S."/>
            <person name="Ahmed S."/>
            <person name="Newling K."/>
        </authorList>
    </citation>
    <scope>NUCLEOTIDE SEQUENCE [LARGE SCALE GENOMIC DNA]</scope>
</reference>
<feature type="region of interest" description="Disordered" evidence="1">
    <location>
        <begin position="1"/>
        <end position="38"/>
    </location>
</feature>
<feature type="compositionally biased region" description="Low complexity" evidence="1">
    <location>
        <begin position="334"/>
        <end position="344"/>
    </location>
</feature>
<evidence type="ECO:0000313" key="3">
    <source>
        <dbReference type="Proteomes" id="UP001642260"/>
    </source>
</evidence>
<feature type="region of interest" description="Disordered" evidence="1">
    <location>
        <begin position="288"/>
        <end position="317"/>
    </location>
</feature>